<evidence type="ECO:0000256" key="7">
    <source>
        <dbReference type="ARBA" id="ARBA00024033"/>
    </source>
</evidence>
<dbReference type="InterPro" id="IPR018584">
    <property type="entry name" value="GT87"/>
</dbReference>
<name>A0A7D7QPG7_9NOSO</name>
<dbReference type="Pfam" id="PF09594">
    <property type="entry name" value="GT87"/>
    <property type="match status" value="1"/>
</dbReference>
<keyword evidence="4 8" id="KW-0812">Transmembrane</keyword>
<feature type="transmembrane region" description="Helical" evidence="8">
    <location>
        <begin position="139"/>
        <end position="167"/>
    </location>
</feature>
<evidence type="ECO:0000256" key="1">
    <source>
        <dbReference type="ARBA" id="ARBA00004651"/>
    </source>
</evidence>
<evidence type="ECO:0000256" key="8">
    <source>
        <dbReference type="SAM" id="Phobius"/>
    </source>
</evidence>
<dbReference type="AlphaFoldDB" id="A0A7D7QPG7"/>
<accession>A0A7D7QPG7</accession>
<feature type="transmembrane region" description="Helical" evidence="8">
    <location>
        <begin position="179"/>
        <end position="196"/>
    </location>
</feature>
<feature type="transmembrane region" description="Helical" evidence="8">
    <location>
        <begin position="6"/>
        <end position="23"/>
    </location>
</feature>
<dbReference type="RefSeq" id="WP_181928212.1">
    <property type="nucleotide sequence ID" value="NZ_CP054698.1"/>
</dbReference>
<feature type="transmembrane region" description="Helical" evidence="8">
    <location>
        <begin position="54"/>
        <end position="79"/>
    </location>
</feature>
<dbReference type="GO" id="GO:0005886">
    <property type="term" value="C:plasma membrane"/>
    <property type="evidence" value="ECO:0007669"/>
    <property type="project" value="UniProtKB-SubCell"/>
</dbReference>
<feature type="transmembrane region" description="Helical" evidence="8">
    <location>
        <begin position="357"/>
        <end position="374"/>
    </location>
</feature>
<feature type="transmembrane region" description="Helical" evidence="8">
    <location>
        <begin position="323"/>
        <end position="345"/>
    </location>
</feature>
<keyword evidence="5 8" id="KW-1133">Transmembrane helix</keyword>
<organism evidence="9 10">
    <name type="scientific">Nostoc edaphicum CCNP1411</name>
    <dbReference type="NCBI Taxonomy" id="1472755"/>
    <lineage>
        <taxon>Bacteria</taxon>
        <taxon>Bacillati</taxon>
        <taxon>Cyanobacteriota</taxon>
        <taxon>Cyanophyceae</taxon>
        <taxon>Nostocales</taxon>
        <taxon>Nostocaceae</taxon>
        <taxon>Nostoc</taxon>
    </lineage>
</organism>
<feature type="transmembrane region" description="Helical" evidence="8">
    <location>
        <begin position="225"/>
        <end position="249"/>
    </location>
</feature>
<sequence length="493" mass="55600">MISFGFWNLLIITVVALVLKNNWRLDDEKVAWKNSLFLKSPVIQRLMQFFRQPIVSFLIQAGVVLVVTRFLCYTGWLVYLLNQPDPPLWDFKWFYVASKLAHQHLSPFNAEIFNRSFCILTNACGFIPPFVYPPNIIPLIWFVGYFSSSTAFSIWIGMHVLAIGLALWGANILLESKSLAFRTICTISVALIYGLVRDLQVGNIAIFVAVLILWMFIWAKKNQDIPAGICLGIAVCKPTLAALFILYFLLKRRFSLVFVSVVTGTALVFLGLALTGNSLTQFLPDASRGFSLWLNDPSNSPYLSISRIDLKVVGPRLFPNNPFFAKLFSDLIVLILVGLVGWYWYLQQSLTAWAKEIYLAELVLVSCLSIAINYSQQTGSVMLIPAVVFLLNDLLYQIRHCKFSRTRMSVWLAGVCCLAVQTAVIHGWLIGSLAKHWKVKAGELPYIIKVTIFALPSYAILAITVSILVLAISSLRQKPILKFQPLNRVSIYR</sequence>
<keyword evidence="10" id="KW-1185">Reference proteome</keyword>
<keyword evidence="2" id="KW-1003">Cell membrane</keyword>
<proteinExistence type="inferred from homology"/>
<dbReference type="EMBL" id="CP054698">
    <property type="protein sequence ID" value="QMS90405.1"/>
    <property type="molecule type" value="Genomic_DNA"/>
</dbReference>
<dbReference type="KEGG" id="ned:HUN01_23530"/>
<feature type="transmembrane region" description="Helical" evidence="8">
    <location>
        <begin position="201"/>
        <end position="219"/>
    </location>
</feature>
<reference evidence="10" key="1">
    <citation type="submission" date="2020-06" db="EMBL/GenBank/DDBJ databases">
        <title>Nostoc edaphicum CCNP1411 genome.</title>
        <authorList>
            <person name="Fidor A."/>
            <person name="Grabski M."/>
            <person name="Gawor J."/>
            <person name="Gromadka R."/>
            <person name="Wegrzyn G."/>
            <person name="Mazur-Marzec H."/>
        </authorList>
    </citation>
    <scope>NUCLEOTIDE SEQUENCE [LARGE SCALE GENOMIC DNA]</scope>
    <source>
        <strain evidence="10">CCNP1411</strain>
    </source>
</reference>
<gene>
    <name evidence="9" type="ORF">HUN01_23530</name>
</gene>
<keyword evidence="6 8" id="KW-0472">Membrane</keyword>
<evidence type="ECO:0000313" key="9">
    <source>
        <dbReference type="EMBL" id="QMS90405.1"/>
    </source>
</evidence>
<feature type="transmembrane region" description="Helical" evidence="8">
    <location>
        <begin position="446"/>
        <end position="472"/>
    </location>
</feature>
<evidence type="ECO:0000256" key="2">
    <source>
        <dbReference type="ARBA" id="ARBA00022475"/>
    </source>
</evidence>
<evidence type="ECO:0000313" key="10">
    <source>
        <dbReference type="Proteomes" id="UP000514713"/>
    </source>
</evidence>
<evidence type="ECO:0000256" key="3">
    <source>
        <dbReference type="ARBA" id="ARBA00022679"/>
    </source>
</evidence>
<evidence type="ECO:0000256" key="4">
    <source>
        <dbReference type="ARBA" id="ARBA00022692"/>
    </source>
</evidence>
<keyword evidence="3" id="KW-0808">Transferase</keyword>
<comment type="subcellular location">
    <subcellularLocation>
        <location evidence="1">Cell membrane</location>
        <topology evidence="1">Multi-pass membrane protein</topology>
    </subcellularLocation>
</comment>
<feature type="transmembrane region" description="Helical" evidence="8">
    <location>
        <begin position="410"/>
        <end position="434"/>
    </location>
</feature>
<feature type="transmembrane region" description="Helical" evidence="8">
    <location>
        <begin position="256"/>
        <end position="274"/>
    </location>
</feature>
<feature type="transmembrane region" description="Helical" evidence="8">
    <location>
        <begin position="380"/>
        <end position="398"/>
    </location>
</feature>
<dbReference type="GO" id="GO:0016758">
    <property type="term" value="F:hexosyltransferase activity"/>
    <property type="evidence" value="ECO:0007669"/>
    <property type="project" value="InterPro"/>
</dbReference>
<dbReference type="Proteomes" id="UP000514713">
    <property type="component" value="Chromosome"/>
</dbReference>
<evidence type="ECO:0000256" key="5">
    <source>
        <dbReference type="ARBA" id="ARBA00022989"/>
    </source>
</evidence>
<comment type="similarity">
    <text evidence="7">Belongs to the glycosyltransferase 87 family.</text>
</comment>
<protein>
    <submittedName>
        <fullName evidence="9">DUF2029 domain-containing protein</fullName>
    </submittedName>
</protein>
<evidence type="ECO:0000256" key="6">
    <source>
        <dbReference type="ARBA" id="ARBA00023136"/>
    </source>
</evidence>